<dbReference type="GO" id="GO:0008270">
    <property type="term" value="F:zinc ion binding"/>
    <property type="evidence" value="ECO:0007669"/>
    <property type="project" value="InterPro"/>
</dbReference>
<reference evidence="4" key="1">
    <citation type="submission" date="2023-06" db="EMBL/GenBank/DDBJ databases">
        <title>Genome-scale phylogeny and comparative genomics of the fungal order Sordariales.</title>
        <authorList>
            <consortium name="Lawrence Berkeley National Laboratory"/>
            <person name="Hensen N."/>
            <person name="Bonometti L."/>
            <person name="Westerberg I."/>
            <person name="Brannstrom I.O."/>
            <person name="Guillou S."/>
            <person name="Cros-Aarteil S."/>
            <person name="Calhoun S."/>
            <person name="Haridas S."/>
            <person name="Kuo A."/>
            <person name="Mondo S."/>
            <person name="Pangilinan J."/>
            <person name="Riley R."/>
            <person name="Labutti K."/>
            <person name="Andreopoulos B."/>
            <person name="Lipzen A."/>
            <person name="Chen C."/>
            <person name="Yanf M."/>
            <person name="Daum C."/>
            <person name="Ng V."/>
            <person name="Clum A."/>
            <person name="Steindorff A."/>
            <person name="Ohm R."/>
            <person name="Martin F."/>
            <person name="Silar P."/>
            <person name="Natvig D."/>
            <person name="Lalanne C."/>
            <person name="Gautier V."/>
            <person name="Ament-Velasquez S.L."/>
            <person name="Kruys A."/>
            <person name="Hutchinson M.I."/>
            <person name="Powell A.J."/>
            <person name="Barry K."/>
            <person name="Miller A.N."/>
            <person name="Grigoriev I.V."/>
            <person name="Debuchy R."/>
            <person name="Gladieux P."/>
            <person name="Thoren M.H."/>
            <person name="Johannesson H."/>
        </authorList>
    </citation>
    <scope>NUCLEOTIDE SEQUENCE</scope>
    <source>
        <strain evidence="4">SMH2532-1</strain>
    </source>
</reference>
<dbReference type="InterPro" id="IPR021858">
    <property type="entry name" value="Fun_TF"/>
</dbReference>
<dbReference type="AlphaFoldDB" id="A0AA40CVX7"/>
<evidence type="ECO:0000259" key="3">
    <source>
        <dbReference type="PROSITE" id="PS50048"/>
    </source>
</evidence>
<dbReference type="InterPro" id="IPR001138">
    <property type="entry name" value="Zn2Cys6_DnaBD"/>
</dbReference>
<dbReference type="Pfam" id="PF11951">
    <property type="entry name" value="Fungal_trans_2"/>
    <property type="match status" value="1"/>
</dbReference>
<keyword evidence="1" id="KW-0539">Nucleus</keyword>
<gene>
    <name evidence="4" type="ORF">B0T16DRAFT_73566</name>
</gene>
<dbReference type="CDD" id="cd00067">
    <property type="entry name" value="GAL4"/>
    <property type="match status" value="1"/>
</dbReference>
<proteinExistence type="predicted"/>
<dbReference type="GO" id="GO:0000981">
    <property type="term" value="F:DNA-binding transcription factor activity, RNA polymerase II-specific"/>
    <property type="evidence" value="ECO:0007669"/>
    <property type="project" value="InterPro"/>
</dbReference>
<evidence type="ECO:0000313" key="4">
    <source>
        <dbReference type="EMBL" id="KAK0651143.1"/>
    </source>
</evidence>
<dbReference type="InterPro" id="IPR036864">
    <property type="entry name" value="Zn2-C6_fun-type_DNA-bd_sf"/>
</dbReference>
<dbReference type="Proteomes" id="UP001174936">
    <property type="component" value="Unassembled WGS sequence"/>
</dbReference>
<accession>A0AA40CVX7</accession>
<dbReference type="Pfam" id="PF00172">
    <property type="entry name" value="Zn_clus"/>
    <property type="match status" value="1"/>
</dbReference>
<sequence length="535" mass="59649">METPPLRPVPRSKGCITCTSRKKRCDGRRPTCQACERRKQVCRGYRRGDFVFMSEGWVAPGVASPVPVPVAKSSDSKSQISKNTPTLPSISRPITSDPRSVYASFFLSQFDTRQQRSELSMVMVENYRRYFGVLLEQSPCGNGNGINPLPHAAEALVTNYFGKLNASPRLMHNSTVPYIKALKSMSARIAHIQRIGIASINEEEVMQLIFTCLYLAFWELAMDPQGTSWQKHARGLANIIQSRGPRGFRSPQSVQVVTLTRHFILLESVSSKRRTFLSNKEWHRFRNLDPGPITWLNTKDTSRQPDTLVGPKHCLDFIVDHLITISDLTAEFSENLTKPPSPSSLHRMEAESERVLCHLEPVLAQMVANIGGNAVKTAATAKTTPRGPLWGKPLEYKLASICRTAAVTLRLLMCDVLREQQRHVDTDGTLLIQDHINSRDDNSRLSEHRAALMAHVEAIVNMIPYSSQVNIFGVAPLCFVPAFRIAKVVLARECDALRAEGGKDAEVDKCVAADAVIQQHLDFVASRKISIKVDV</sequence>
<evidence type="ECO:0000256" key="2">
    <source>
        <dbReference type="SAM" id="MobiDB-lite"/>
    </source>
</evidence>
<name>A0AA40CVX7_9PEZI</name>
<comment type="caution">
    <text evidence="4">The sequence shown here is derived from an EMBL/GenBank/DDBJ whole genome shotgun (WGS) entry which is preliminary data.</text>
</comment>
<dbReference type="Gene3D" id="4.10.240.10">
    <property type="entry name" value="Zn(2)-C6 fungal-type DNA-binding domain"/>
    <property type="match status" value="1"/>
</dbReference>
<keyword evidence="5" id="KW-1185">Reference proteome</keyword>
<dbReference type="PROSITE" id="PS00463">
    <property type="entry name" value="ZN2_CY6_FUNGAL_1"/>
    <property type="match status" value="1"/>
</dbReference>
<feature type="region of interest" description="Disordered" evidence="2">
    <location>
        <begin position="70"/>
        <end position="93"/>
    </location>
</feature>
<feature type="domain" description="Zn(2)-C6 fungal-type" evidence="3">
    <location>
        <begin position="14"/>
        <end position="42"/>
    </location>
</feature>
<organism evidence="4 5">
    <name type="scientific">Cercophora newfieldiana</name>
    <dbReference type="NCBI Taxonomy" id="92897"/>
    <lineage>
        <taxon>Eukaryota</taxon>
        <taxon>Fungi</taxon>
        <taxon>Dikarya</taxon>
        <taxon>Ascomycota</taxon>
        <taxon>Pezizomycotina</taxon>
        <taxon>Sordariomycetes</taxon>
        <taxon>Sordariomycetidae</taxon>
        <taxon>Sordariales</taxon>
        <taxon>Lasiosphaeriaceae</taxon>
        <taxon>Cercophora</taxon>
    </lineage>
</organism>
<dbReference type="InterPro" id="IPR053178">
    <property type="entry name" value="Osmoadaptation_assoc"/>
</dbReference>
<evidence type="ECO:0000313" key="5">
    <source>
        <dbReference type="Proteomes" id="UP001174936"/>
    </source>
</evidence>
<protein>
    <recommendedName>
        <fullName evidence="3">Zn(2)-C6 fungal-type domain-containing protein</fullName>
    </recommendedName>
</protein>
<dbReference type="PANTHER" id="PTHR38111">
    <property type="entry name" value="ZN(2)-C6 FUNGAL-TYPE DOMAIN-CONTAINING PROTEIN-RELATED"/>
    <property type="match status" value="1"/>
</dbReference>
<feature type="compositionally biased region" description="Polar residues" evidence="2">
    <location>
        <begin position="79"/>
        <end position="93"/>
    </location>
</feature>
<dbReference type="PROSITE" id="PS50048">
    <property type="entry name" value="ZN2_CY6_FUNGAL_2"/>
    <property type="match status" value="1"/>
</dbReference>
<dbReference type="PANTHER" id="PTHR38111:SF2">
    <property type="entry name" value="FINGER DOMAIN PROTEIN, PUTATIVE (AFU_ORTHOLOGUE AFUA_1G01560)-RELATED"/>
    <property type="match status" value="1"/>
</dbReference>
<dbReference type="SUPFAM" id="SSF57701">
    <property type="entry name" value="Zn2/Cys6 DNA-binding domain"/>
    <property type="match status" value="1"/>
</dbReference>
<evidence type="ECO:0000256" key="1">
    <source>
        <dbReference type="ARBA" id="ARBA00023242"/>
    </source>
</evidence>
<dbReference type="EMBL" id="JAULSV010000002">
    <property type="protein sequence ID" value="KAK0651143.1"/>
    <property type="molecule type" value="Genomic_DNA"/>
</dbReference>